<dbReference type="Proteomes" id="UP000031549">
    <property type="component" value="Unassembled WGS sequence"/>
</dbReference>
<feature type="chain" id="PRO_5032728979" evidence="1">
    <location>
        <begin position="30"/>
        <end position="962"/>
    </location>
</feature>
<dbReference type="InterPro" id="IPR008638">
    <property type="entry name" value="FhaB/CdiA-like_TPS"/>
</dbReference>
<keyword evidence="1" id="KW-0732">Signal</keyword>
<gene>
    <name evidence="3" type="ORF">PI95_017495</name>
</gene>
<dbReference type="RefSeq" id="WP_052324660.1">
    <property type="nucleotide sequence ID" value="NZ_JTCM02000038.1"/>
</dbReference>
<dbReference type="EMBL" id="JTCM02000038">
    <property type="protein sequence ID" value="NEU74304.1"/>
    <property type="molecule type" value="Genomic_DNA"/>
</dbReference>
<protein>
    <submittedName>
        <fullName evidence="3">Filamentous hemagglutinin N-terminal domain-containing protein</fullName>
    </submittedName>
</protein>
<accession>A0A846HC97</accession>
<dbReference type="SUPFAM" id="SSF51126">
    <property type="entry name" value="Pectin lyase-like"/>
    <property type="match status" value="3"/>
</dbReference>
<dbReference type="NCBIfam" id="TIGR01901">
    <property type="entry name" value="adhes_NPXG"/>
    <property type="match status" value="1"/>
</dbReference>
<dbReference type="AlphaFoldDB" id="A0A846HC97"/>
<proteinExistence type="predicted"/>
<reference evidence="3 4" key="1">
    <citation type="journal article" date="2015" name="Genome Announc.">
        <title>Draft Genome Sequence of Cyanobacterium Hassallia byssoidea Strain VB512170, Isolated from Monuments in India.</title>
        <authorList>
            <person name="Singh D."/>
            <person name="Chandrababunaidu M.M."/>
            <person name="Panda A."/>
            <person name="Sen D."/>
            <person name="Bhattacharyya S."/>
            <person name="Adhikary S.P."/>
            <person name="Tripathy S."/>
        </authorList>
    </citation>
    <scope>NUCLEOTIDE SEQUENCE [LARGE SCALE GENOMIC DNA]</scope>
    <source>
        <strain evidence="3 4">VB512170</strain>
    </source>
</reference>
<dbReference type="SMART" id="SM00912">
    <property type="entry name" value="Haemagg_act"/>
    <property type="match status" value="1"/>
</dbReference>
<sequence length="962" mass="98004">MNIVRQYILGFWIVSVSFCCLSVTQPTQAQQEIVPDTTLPINSNVELKGNTFNITGGTQAGSNLFHSFQQFSVPTGGTAFFYNAVDIQNIISRVTGGSISNIDGLIRANGTNLFLINPNGIVFGPNASLNVGGSFVASTASSLKFADGFEFSATAPQTTPLLTISVPIGLQFPANPGSIQNQSTGLQVKPGKTLALVGGDVNLDGGVLTARNGRVELGGLATTGTVGLNIDDNNFRLSFPDGVARANVSLNQATVDVTADEGGGSIAVNARNLDILGGSNLVAGINLTGTQAGDITLNATDKTTIADSSVSNDVGDILSQPIGNSGTININTGSLSLNNAQVSSSTYGVGNAGGVFVQANNSVDIANSSISSDVNSQAEGNTGGVNIKAGSFSLTDDANLTASISGKGNTPGVSLQANNSVDIANSFIYTGVDNDGVGSGGDINIRAGKISLTNNSTLDTTISGQGRAGNVIFDAQNTVSFDKSFIASDTDGLGNSGIINIKARALSLRNGAEILSRALGENNGGSIQINASEVNISGVNPEQGNLISGLITSSEGNATGKGGDISINADKLSVSDGGVVSARSGSAGSGGNINVDTNTLDLTGGGQLLTSAFSSGSAGNITVNAKERVSISGSNPIFQERVDRYGTQLIDNDSPNSGLFARVTGTGNATASGGNIEVTSPLIFLDKQGTIAAATTAGAGGNITLNVRDILLLRNNSSITASAGTAEASGNAGNITINAPNGFVVAVPNENSDITANAFSDKAGIVKITASGIFGLVPRDRAELVRLLQPKESSELNPSKLQTSDITAISQQNPLLSNTVEFNTEINPSLGLVVMPTNLVDASSLIASGCAVDGTQDNQFIVTGRGGLPPSPDEFLTNDVVWQDTRLSSAVEKVGSLENGNISKQRSDRITQSIKKASNTVKIIPATGWVFNNRTGEVSLISNASVATPDNLASTPGMCPKQ</sequence>
<keyword evidence="4" id="KW-1185">Reference proteome</keyword>
<evidence type="ECO:0000313" key="3">
    <source>
        <dbReference type="EMBL" id="NEU74304.1"/>
    </source>
</evidence>
<evidence type="ECO:0000313" key="4">
    <source>
        <dbReference type="Proteomes" id="UP000031549"/>
    </source>
</evidence>
<organism evidence="3 4">
    <name type="scientific">Hassallia byssoidea VB512170</name>
    <dbReference type="NCBI Taxonomy" id="1304833"/>
    <lineage>
        <taxon>Bacteria</taxon>
        <taxon>Bacillati</taxon>
        <taxon>Cyanobacteriota</taxon>
        <taxon>Cyanophyceae</taxon>
        <taxon>Nostocales</taxon>
        <taxon>Tolypothrichaceae</taxon>
        <taxon>Hassallia</taxon>
    </lineage>
</organism>
<dbReference type="InterPro" id="IPR012334">
    <property type="entry name" value="Pectin_lyas_fold"/>
</dbReference>
<evidence type="ECO:0000256" key="1">
    <source>
        <dbReference type="SAM" id="SignalP"/>
    </source>
</evidence>
<feature type="domain" description="Filamentous haemagglutinin FhaB/tRNA nuclease CdiA-like TPS" evidence="2">
    <location>
        <begin position="35"/>
        <end position="146"/>
    </location>
</feature>
<name>A0A846HC97_9CYAN</name>
<dbReference type="Pfam" id="PF05860">
    <property type="entry name" value="TPS"/>
    <property type="match status" value="1"/>
</dbReference>
<dbReference type="InterPro" id="IPR011050">
    <property type="entry name" value="Pectin_lyase_fold/virulence"/>
</dbReference>
<feature type="signal peptide" evidence="1">
    <location>
        <begin position="1"/>
        <end position="29"/>
    </location>
</feature>
<dbReference type="Gene3D" id="2.160.20.10">
    <property type="entry name" value="Single-stranded right-handed beta-helix, Pectin lyase-like"/>
    <property type="match status" value="2"/>
</dbReference>
<comment type="caution">
    <text evidence="3">The sequence shown here is derived from an EMBL/GenBank/DDBJ whole genome shotgun (WGS) entry which is preliminary data.</text>
</comment>
<evidence type="ECO:0000259" key="2">
    <source>
        <dbReference type="SMART" id="SM00912"/>
    </source>
</evidence>